<feature type="region of interest" description="Disordered" evidence="1">
    <location>
        <begin position="60"/>
        <end position="85"/>
    </location>
</feature>
<proteinExistence type="predicted"/>
<dbReference type="Proteomes" id="UP000033860">
    <property type="component" value="Unassembled WGS sequence"/>
</dbReference>
<feature type="compositionally biased region" description="Basic and acidic residues" evidence="1">
    <location>
        <begin position="69"/>
        <end position="79"/>
    </location>
</feature>
<evidence type="ECO:0000256" key="1">
    <source>
        <dbReference type="SAM" id="MobiDB-lite"/>
    </source>
</evidence>
<dbReference type="AlphaFoldDB" id="A0A0G1USM0"/>
<reference evidence="2 3" key="1">
    <citation type="journal article" date="2015" name="Nature">
        <title>rRNA introns, odd ribosomes, and small enigmatic genomes across a large radiation of phyla.</title>
        <authorList>
            <person name="Brown C.T."/>
            <person name="Hug L.A."/>
            <person name="Thomas B.C."/>
            <person name="Sharon I."/>
            <person name="Castelle C.J."/>
            <person name="Singh A."/>
            <person name="Wilkins M.J."/>
            <person name="Williams K.H."/>
            <person name="Banfield J.F."/>
        </authorList>
    </citation>
    <scope>NUCLEOTIDE SEQUENCE [LARGE SCALE GENOMIC DNA]</scope>
</reference>
<dbReference type="EMBL" id="LCNT01000007">
    <property type="protein sequence ID" value="KKU60725.1"/>
    <property type="molecule type" value="Genomic_DNA"/>
</dbReference>
<name>A0A0G1USM0_9BACT</name>
<evidence type="ECO:0000313" key="2">
    <source>
        <dbReference type="EMBL" id="KKU60725.1"/>
    </source>
</evidence>
<comment type="caution">
    <text evidence="2">The sequence shown here is derived from an EMBL/GenBank/DDBJ whole genome shotgun (WGS) entry which is preliminary data.</text>
</comment>
<sequence length="85" mass="9448">MTENLNEVYNSCHDPNIKKVAGAKTPKGKLNRVLSVGEGPYNAGDYAEKLAADLVDPVRANQRRQRKTRLSDNQKKAILERNGIV</sequence>
<gene>
    <name evidence="2" type="ORF">UX85_C0007G0012</name>
</gene>
<evidence type="ECO:0000313" key="3">
    <source>
        <dbReference type="Proteomes" id="UP000033860"/>
    </source>
</evidence>
<accession>A0A0G1USM0</accession>
<organism evidence="2 3">
    <name type="scientific">Candidatus Beckwithbacteria bacterium GW2011_GWB1_47_15</name>
    <dbReference type="NCBI Taxonomy" id="1618371"/>
    <lineage>
        <taxon>Bacteria</taxon>
        <taxon>Candidatus Beckwithiibacteriota</taxon>
    </lineage>
</organism>
<protein>
    <submittedName>
        <fullName evidence="2">Uncharacterized protein</fullName>
    </submittedName>
</protein>